<dbReference type="PROSITE" id="PS50104">
    <property type="entry name" value="TIR"/>
    <property type="match status" value="1"/>
</dbReference>
<dbReference type="GO" id="GO:0007165">
    <property type="term" value="P:signal transduction"/>
    <property type="evidence" value="ECO:0007669"/>
    <property type="project" value="InterPro"/>
</dbReference>
<keyword evidence="1" id="KW-0433">Leucine-rich repeat</keyword>
<dbReference type="EMBL" id="NBSK02000008">
    <property type="protein sequence ID" value="KAJ0193783.1"/>
    <property type="molecule type" value="Genomic_DNA"/>
</dbReference>
<dbReference type="Proteomes" id="UP000235145">
    <property type="component" value="Unassembled WGS sequence"/>
</dbReference>
<dbReference type="AlphaFoldDB" id="A0A9R1UUG2"/>
<dbReference type="Gene3D" id="3.40.50.300">
    <property type="entry name" value="P-loop containing nucleotide triphosphate hydrolases"/>
    <property type="match status" value="1"/>
</dbReference>
<dbReference type="InterPro" id="IPR042197">
    <property type="entry name" value="Apaf_helical"/>
</dbReference>
<keyword evidence="3" id="KW-0611">Plant defense</keyword>
<dbReference type="PANTHER" id="PTHR11017:SF544">
    <property type="entry name" value="ADP-RIBOSYL CYCLASE_CYCLIC ADP-RIBOSE HYDROLASE"/>
    <property type="match status" value="1"/>
</dbReference>
<dbReference type="InterPro" id="IPR000157">
    <property type="entry name" value="TIR_dom"/>
</dbReference>
<feature type="domain" description="TIR" evidence="5">
    <location>
        <begin position="12"/>
        <end position="176"/>
    </location>
</feature>
<evidence type="ECO:0000256" key="4">
    <source>
        <dbReference type="ARBA" id="ARBA00023027"/>
    </source>
</evidence>
<dbReference type="FunFam" id="3.40.50.10140:FF:000007">
    <property type="entry name" value="Disease resistance protein (TIR-NBS-LRR class)"/>
    <property type="match status" value="1"/>
</dbReference>
<dbReference type="InterPro" id="IPR002182">
    <property type="entry name" value="NB-ARC"/>
</dbReference>
<evidence type="ECO:0000259" key="5">
    <source>
        <dbReference type="PROSITE" id="PS50104"/>
    </source>
</evidence>
<gene>
    <name evidence="6" type="ORF">LSAT_V11C800422010</name>
</gene>
<dbReference type="SUPFAM" id="SSF52540">
    <property type="entry name" value="P-loop containing nucleoside triphosphate hydrolases"/>
    <property type="match status" value="1"/>
</dbReference>
<evidence type="ECO:0000313" key="7">
    <source>
        <dbReference type="Proteomes" id="UP000235145"/>
    </source>
</evidence>
<dbReference type="Pfam" id="PF00931">
    <property type="entry name" value="NB-ARC"/>
    <property type="match status" value="1"/>
</dbReference>
<dbReference type="Gene3D" id="3.80.10.10">
    <property type="entry name" value="Ribonuclease Inhibitor"/>
    <property type="match status" value="3"/>
</dbReference>
<dbReference type="Pfam" id="PF01582">
    <property type="entry name" value="TIR"/>
    <property type="match status" value="1"/>
</dbReference>
<evidence type="ECO:0000256" key="3">
    <source>
        <dbReference type="ARBA" id="ARBA00022821"/>
    </source>
</evidence>
<dbReference type="GO" id="GO:0051707">
    <property type="term" value="P:response to other organism"/>
    <property type="evidence" value="ECO:0007669"/>
    <property type="project" value="UniProtKB-ARBA"/>
</dbReference>
<keyword evidence="7" id="KW-1185">Reference proteome</keyword>
<dbReference type="PRINTS" id="PR00364">
    <property type="entry name" value="DISEASERSIST"/>
</dbReference>
<proteinExistence type="predicted"/>
<keyword evidence="4" id="KW-0520">NAD</keyword>
<dbReference type="GO" id="GO:0043531">
    <property type="term" value="F:ADP binding"/>
    <property type="evidence" value="ECO:0007669"/>
    <property type="project" value="InterPro"/>
</dbReference>
<name>A0A9R1UUG2_LACSA</name>
<dbReference type="Gene3D" id="1.10.8.430">
    <property type="entry name" value="Helical domain of apoptotic protease-activating factors"/>
    <property type="match status" value="1"/>
</dbReference>
<dbReference type="Gene3D" id="3.40.50.10140">
    <property type="entry name" value="Toll/interleukin-1 receptor homology (TIR) domain"/>
    <property type="match status" value="1"/>
</dbReference>
<organism evidence="6 7">
    <name type="scientific">Lactuca sativa</name>
    <name type="common">Garden lettuce</name>
    <dbReference type="NCBI Taxonomy" id="4236"/>
    <lineage>
        <taxon>Eukaryota</taxon>
        <taxon>Viridiplantae</taxon>
        <taxon>Streptophyta</taxon>
        <taxon>Embryophyta</taxon>
        <taxon>Tracheophyta</taxon>
        <taxon>Spermatophyta</taxon>
        <taxon>Magnoliopsida</taxon>
        <taxon>eudicotyledons</taxon>
        <taxon>Gunneridae</taxon>
        <taxon>Pentapetalae</taxon>
        <taxon>asterids</taxon>
        <taxon>campanulids</taxon>
        <taxon>Asterales</taxon>
        <taxon>Asteraceae</taxon>
        <taxon>Cichorioideae</taxon>
        <taxon>Cichorieae</taxon>
        <taxon>Lactucinae</taxon>
        <taxon>Lactuca</taxon>
    </lineage>
</organism>
<evidence type="ECO:0000313" key="6">
    <source>
        <dbReference type="EMBL" id="KAJ0193783.1"/>
    </source>
</evidence>
<dbReference type="InterPro" id="IPR027417">
    <property type="entry name" value="P-loop_NTPase"/>
</dbReference>
<dbReference type="SUPFAM" id="SSF52058">
    <property type="entry name" value="L domain-like"/>
    <property type="match status" value="1"/>
</dbReference>
<reference evidence="6 7" key="1">
    <citation type="journal article" date="2017" name="Nat. Commun.">
        <title>Genome assembly with in vitro proximity ligation data and whole-genome triplication in lettuce.</title>
        <authorList>
            <person name="Reyes-Chin-Wo S."/>
            <person name="Wang Z."/>
            <person name="Yang X."/>
            <person name="Kozik A."/>
            <person name="Arikit S."/>
            <person name="Song C."/>
            <person name="Xia L."/>
            <person name="Froenicke L."/>
            <person name="Lavelle D.O."/>
            <person name="Truco M.J."/>
            <person name="Xia R."/>
            <person name="Zhu S."/>
            <person name="Xu C."/>
            <person name="Xu H."/>
            <person name="Xu X."/>
            <person name="Cox K."/>
            <person name="Korf I."/>
            <person name="Meyers B.C."/>
            <person name="Michelmore R.W."/>
        </authorList>
    </citation>
    <scope>NUCLEOTIDE SEQUENCE [LARGE SCALE GENOMIC DNA]</scope>
    <source>
        <strain evidence="7">cv. Salinas</strain>
        <tissue evidence="6">Seedlings</tissue>
    </source>
</reference>
<dbReference type="PANTHER" id="PTHR11017">
    <property type="entry name" value="LEUCINE-RICH REPEAT-CONTAINING PROTEIN"/>
    <property type="match status" value="1"/>
</dbReference>
<dbReference type="InterPro" id="IPR055414">
    <property type="entry name" value="LRR_R13L4/SHOC2-like"/>
</dbReference>
<dbReference type="SMART" id="SM00255">
    <property type="entry name" value="TIR"/>
    <property type="match status" value="1"/>
</dbReference>
<keyword evidence="2" id="KW-0677">Repeat</keyword>
<protein>
    <recommendedName>
        <fullName evidence="5">TIR domain-containing protein</fullName>
    </recommendedName>
</protein>
<comment type="caution">
    <text evidence="6">The sequence shown here is derived from an EMBL/GenBank/DDBJ whole genome shotgun (WGS) entry which is preliminary data.</text>
</comment>
<dbReference type="InterPro" id="IPR044974">
    <property type="entry name" value="Disease_R_plants"/>
</dbReference>
<sequence length="1219" mass="139657">MASPSTSPIHSFQYDVFLSFRGEDTRKNFVDHLYLALEQRKISTYKDDEKIEKGKRISEQLIRSIEDSKFYIIVFSKNYASSSWCLDELVKIMECHKTNERIAYPIFYDVEPTEVRHQTGAVGKAFAKHEKEESAEKWRDALKEAATLAGWELKNTVDGHEAKFIEKIIEDLLLKLPSNDLIIDENLVGMEARINEVLSFLGVGFDDVRMVGIKGMGGCGKTTLARAVFNQIYSKFEGCSFLENVRENSCSSGLKSLQEQVLLNVVLNAHPITINIQGDKKRLMKQMSRTKVLVVLDDVDCVEQLEALAGKPNWFGKGSRIIITTRDEQVLLKHKVKLIYNVKLLSDEEAVCLFSRHAYGRDIPISEEHKGMLKKVLHYAEGLPLVIRVLGLNLGANNGANERGWKETLEELKTIPLEETSKKLELSYSGLEKDYKEMFLDVVCLLKGETKDYAIEALKSCEDYAKLDLKVLERKSLITFYKNSMGYECVGMHDHIEEMGWNIVRRLHPDKPNQHSRLWIDDEIEYILANDLGTDATRCIQLRTKKLNPEIVMQGLRKMKQLRFLDVHVEKNIRASIFDRFPWNWKLNKFAPYFPNALQYLRWNNYPYRSLPRTFQADNLVSLEIAHSEIVQLWEGGERKVLNKLKFLDLYNSRLKTLDLRLTPNLEKLSLVGSNDLVELDMGAGCLKLIYIDISFSKLRSLDLRPAVNLELLVLKNCDELVELHMPSICLKLRSFHLSNSNLGRIDLRQVSNLEVLRIDGCVNLRSLTLLKSKLRTLEIGLTPNLERLDLQKSDKLEKLHMADACEKLAYIDISHSKLRTLDIGLTPNLEHLDLQNCDNLEELPMVNSYEKLAYLDISHSKLRSADLRLTPNLKTLKLTNCSHLVELKAPAGYVKGLVYLSLTGCLRFSSFTYRSVDESDQVGPLAELHLIAKSQEICPIHPHNKLPKFQFACFYEKSPPSLSSNLEELISFGLCACTNFNRISRSICGLRNLRKLKLQGSFPEAPKELHQLECLEDLSLLSTNIKHLPDSICMLKHLKSLELNKCSLLEKLPEDLGQLECLEKLYLIECKFLRDIPNSICNMKCLQVLHIKGTSISHLPRSILLLKGLSIRGSRQLLESFGFTSEIQTSKNQSLCHVEALKSSKSQFTKNYCNRCIRDKTTTIWKIPKMSFIHALYHIRIQESDVKILTYVDFVHALHICQLEEDKETSQGFGWELD</sequence>
<dbReference type="InterPro" id="IPR058192">
    <property type="entry name" value="WHD_ROQ1-like"/>
</dbReference>
<dbReference type="SUPFAM" id="SSF52200">
    <property type="entry name" value="Toll/Interleukin receptor TIR domain"/>
    <property type="match status" value="1"/>
</dbReference>
<evidence type="ECO:0000256" key="2">
    <source>
        <dbReference type="ARBA" id="ARBA00022737"/>
    </source>
</evidence>
<dbReference type="InterPro" id="IPR032675">
    <property type="entry name" value="LRR_dom_sf"/>
</dbReference>
<evidence type="ECO:0000256" key="1">
    <source>
        <dbReference type="ARBA" id="ARBA00022614"/>
    </source>
</evidence>
<dbReference type="GO" id="GO:0006952">
    <property type="term" value="P:defense response"/>
    <property type="evidence" value="ECO:0007669"/>
    <property type="project" value="UniProtKB-KW"/>
</dbReference>
<accession>A0A9R1UUG2</accession>
<dbReference type="InterPro" id="IPR035897">
    <property type="entry name" value="Toll_tir_struct_dom_sf"/>
</dbReference>
<dbReference type="Pfam" id="PF23282">
    <property type="entry name" value="WHD_ROQ1"/>
    <property type="match status" value="1"/>
</dbReference>
<dbReference type="Pfam" id="PF23598">
    <property type="entry name" value="LRR_14"/>
    <property type="match status" value="1"/>
</dbReference>